<feature type="zinc finger region" description="TRAF-type" evidence="7">
    <location>
        <begin position="792"/>
        <end position="845"/>
    </location>
</feature>
<feature type="zinc finger region" description="TRAF-type" evidence="7">
    <location>
        <begin position="986"/>
        <end position="1039"/>
    </location>
</feature>
<feature type="domain" description="TRAF-type" evidence="9">
    <location>
        <begin position="986"/>
        <end position="1039"/>
    </location>
</feature>
<dbReference type="InterPro" id="IPR001293">
    <property type="entry name" value="Znf_TRAF"/>
</dbReference>
<dbReference type="PANTHER" id="PTHR24198:SF165">
    <property type="entry name" value="ANKYRIN REPEAT-CONTAINING PROTEIN-RELATED"/>
    <property type="match status" value="1"/>
</dbReference>
<dbReference type="InterPro" id="IPR002110">
    <property type="entry name" value="Ankyrin_rpt"/>
</dbReference>
<dbReference type="EMBL" id="KK583200">
    <property type="protein sequence ID" value="KDO30851.1"/>
    <property type="molecule type" value="Genomic_DNA"/>
</dbReference>
<evidence type="ECO:0000256" key="4">
    <source>
        <dbReference type="ARBA" id="ARBA00022833"/>
    </source>
</evidence>
<feature type="repeat" description="ANK" evidence="6">
    <location>
        <begin position="212"/>
        <end position="244"/>
    </location>
</feature>
<evidence type="ECO:0000259" key="9">
    <source>
        <dbReference type="PROSITE" id="PS50145"/>
    </source>
</evidence>
<feature type="zinc finger region" description="TRAF-type" evidence="7">
    <location>
        <begin position="875"/>
        <end position="922"/>
    </location>
</feature>
<feature type="domain" description="TRAF-type" evidence="9">
    <location>
        <begin position="2055"/>
        <end position="2099"/>
    </location>
</feature>
<organism evidence="10 11">
    <name type="scientific">Saprolegnia parasitica (strain CBS 223.65)</name>
    <dbReference type="NCBI Taxonomy" id="695850"/>
    <lineage>
        <taxon>Eukaryota</taxon>
        <taxon>Sar</taxon>
        <taxon>Stramenopiles</taxon>
        <taxon>Oomycota</taxon>
        <taxon>Saprolegniomycetes</taxon>
        <taxon>Saprolegniales</taxon>
        <taxon>Saprolegniaceae</taxon>
        <taxon>Saprolegnia</taxon>
    </lineage>
</organism>
<evidence type="ECO:0000256" key="3">
    <source>
        <dbReference type="ARBA" id="ARBA00022771"/>
    </source>
</evidence>
<feature type="domain" description="TRAF-type" evidence="9">
    <location>
        <begin position="2218"/>
        <end position="2264"/>
    </location>
</feature>
<feature type="domain" description="TRAF-type" evidence="9">
    <location>
        <begin position="1042"/>
        <end position="1088"/>
    </location>
</feature>
<evidence type="ECO:0000313" key="10">
    <source>
        <dbReference type="EMBL" id="KDO30851.1"/>
    </source>
</evidence>
<dbReference type="Pfam" id="PF12796">
    <property type="entry name" value="Ank_2"/>
    <property type="match status" value="4"/>
</dbReference>
<feature type="repeat" description="ANK" evidence="6">
    <location>
        <begin position="1576"/>
        <end position="1608"/>
    </location>
</feature>
<feature type="zinc finger region" description="TRAF-type" evidence="7">
    <location>
        <begin position="2055"/>
        <end position="2099"/>
    </location>
</feature>
<dbReference type="KEGG" id="spar:SPRG_04752"/>
<feature type="domain" description="TRAF-type" evidence="9">
    <location>
        <begin position="484"/>
        <end position="530"/>
    </location>
</feature>
<keyword evidence="4 7" id="KW-0862">Zinc</keyword>
<feature type="domain" description="TRAF-type" evidence="9">
    <location>
        <begin position="574"/>
        <end position="619"/>
    </location>
</feature>
<dbReference type="InterPro" id="IPR036770">
    <property type="entry name" value="Ankyrin_rpt-contain_sf"/>
</dbReference>
<dbReference type="PANTHER" id="PTHR24198">
    <property type="entry name" value="ANKYRIN REPEAT AND PROTEIN KINASE DOMAIN-CONTAINING PROTEIN"/>
    <property type="match status" value="1"/>
</dbReference>
<feature type="repeat" description="ANK" evidence="6">
    <location>
        <begin position="1918"/>
        <end position="1950"/>
    </location>
</feature>
<feature type="domain" description="TRAF-type" evidence="9">
    <location>
        <begin position="792"/>
        <end position="845"/>
    </location>
</feature>
<keyword evidence="11" id="KW-1185">Reference proteome</keyword>
<feature type="zinc finger region" description="TRAF-type" evidence="7">
    <location>
        <begin position="2334"/>
        <end position="2381"/>
    </location>
</feature>
<dbReference type="Proteomes" id="UP000030745">
    <property type="component" value="Unassembled WGS sequence"/>
</dbReference>
<dbReference type="SUPFAM" id="SSF49599">
    <property type="entry name" value="TRAF domain-like"/>
    <property type="match status" value="4"/>
</dbReference>
<feature type="zinc finger region" description="TRAF-type" evidence="7">
    <location>
        <begin position="2274"/>
        <end position="2321"/>
    </location>
</feature>
<evidence type="ECO:0000256" key="7">
    <source>
        <dbReference type="PROSITE-ProRule" id="PRU00207"/>
    </source>
</evidence>
<dbReference type="OMA" id="HTAMTWA"/>
<feature type="domain" description="TRAF-type" evidence="9">
    <location>
        <begin position="875"/>
        <end position="922"/>
    </location>
</feature>
<keyword evidence="8" id="KW-0175">Coiled coil</keyword>
<feature type="zinc finger region" description="TRAF-type" evidence="7">
    <location>
        <begin position="484"/>
        <end position="530"/>
    </location>
</feature>
<dbReference type="STRING" id="695850.A0A067CWE9"/>
<keyword evidence="5 6" id="KW-0040">ANK repeat</keyword>
<dbReference type="PROSITE" id="PS50145">
    <property type="entry name" value="ZF_TRAF"/>
    <property type="match status" value="13"/>
</dbReference>
<feature type="zinc finger region" description="TRAF-type" evidence="7">
    <location>
        <begin position="2218"/>
        <end position="2264"/>
    </location>
</feature>
<feature type="domain" description="TRAF-type" evidence="9">
    <location>
        <begin position="2274"/>
        <end position="2321"/>
    </location>
</feature>
<dbReference type="PROSITE" id="PS50297">
    <property type="entry name" value="ANK_REP_REGION"/>
    <property type="match status" value="7"/>
</dbReference>
<feature type="repeat" description="ANK" evidence="6">
    <location>
        <begin position="1661"/>
        <end position="1685"/>
    </location>
</feature>
<feature type="zinc finger region" description="TRAF-type" evidence="7">
    <location>
        <begin position="1042"/>
        <end position="1088"/>
    </location>
</feature>
<feature type="coiled-coil region" evidence="8">
    <location>
        <begin position="1494"/>
        <end position="1521"/>
    </location>
</feature>
<feature type="repeat" description="ANK" evidence="6">
    <location>
        <begin position="41"/>
        <end position="73"/>
    </location>
</feature>
<dbReference type="SUPFAM" id="SSF48403">
    <property type="entry name" value="Ankyrin repeat"/>
    <property type="match status" value="3"/>
</dbReference>
<dbReference type="SMART" id="SM00248">
    <property type="entry name" value="ANK"/>
    <property type="match status" value="17"/>
</dbReference>
<dbReference type="RefSeq" id="XP_012198548.1">
    <property type="nucleotide sequence ID" value="XM_012343158.1"/>
</dbReference>
<feature type="zinc finger region" description="TRAF-type" evidence="7">
    <location>
        <begin position="2110"/>
        <end position="2153"/>
    </location>
</feature>
<evidence type="ECO:0000256" key="8">
    <source>
        <dbReference type="SAM" id="Coils"/>
    </source>
</evidence>
<protein>
    <recommendedName>
        <fullName evidence="9">TRAF-type domain-containing protein</fullName>
    </recommendedName>
</protein>
<evidence type="ECO:0000256" key="2">
    <source>
        <dbReference type="ARBA" id="ARBA00022737"/>
    </source>
</evidence>
<feature type="repeat" description="ANK" evidence="6">
    <location>
        <begin position="74"/>
        <end position="109"/>
    </location>
</feature>
<dbReference type="Gene3D" id="3.30.40.10">
    <property type="entry name" value="Zinc/RING finger domain, C3HC4 (zinc finger)"/>
    <property type="match status" value="14"/>
</dbReference>
<evidence type="ECO:0000256" key="6">
    <source>
        <dbReference type="PROSITE-ProRule" id="PRU00023"/>
    </source>
</evidence>
<feature type="domain" description="TRAF-type" evidence="9">
    <location>
        <begin position="2334"/>
        <end position="2381"/>
    </location>
</feature>
<keyword evidence="3 7" id="KW-0863">Zinc-finger</keyword>
<dbReference type="VEuPathDB" id="FungiDB:SPRG_04752"/>
<keyword evidence="1 7" id="KW-0479">Metal-binding</keyword>
<feature type="domain" description="TRAF-type" evidence="9">
    <location>
        <begin position="929"/>
        <end position="979"/>
    </location>
</feature>
<dbReference type="Pfam" id="PF00023">
    <property type="entry name" value="Ank"/>
    <property type="match status" value="1"/>
</dbReference>
<dbReference type="GO" id="GO:0008270">
    <property type="term" value="F:zinc ion binding"/>
    <property type="evidence" value="ECO:0007669"/>
    <property type="project" value="UniProtKB-KW"/>
</dbReference>
<feature type="domain" description="TRAF-type" evidence="9">
    <location>
        <begin position="399"/>
        <end position="455"/>
    </location>
</feature>
<dbReference type="GO" id="GO:0005737">
    <property type="term" value="C:cytoplasm"/>
    <property type="evidence" value="ECO:0007669"/>
    <property type="project" value="TreeGrafter"/>
</dbReference>
<feature type="repeat" description="ANK" evidence="6">
    <location>
        <begin position="1142"/>
        <end position="1174"/>
    </location>
</feature>
<dbReference type="Gene3D" id="1.25.40.20">
    <property type="entry name" value="Ankyrin repeat-containing domain"/>
    <property type="match status" value="5"/>
</dbReference>
<dbReference type="GeneID" id="24127183"/>
<dbReference type="OrthoDB" id="186134at2759"/>
<dbReference type="InterPro" id="IPR013083">
    <property type="entry name" value="Znf_RING/FYVE/PHD"/>
</dbReference>
<dbReference type="PROSITE" id="PS50088">
    <property type="entry name" value="ANK_REPEAT"/>
    <property type="match status" value="8"/>
</dbReference>
<proteinExistence type="predicted"/>
<evidence type="ECO:0000313" key="11">
    <source>
        <dbReference type="Proteomes" id="UP000030745"/>
    </source>
</evidence>
<feature type="zinc finger region" description="TRAF-type" evidence="7">
    <location>
        <begin position="929"/>
        <end position="979"/>
    </location>
</feature>
<feature type="repeat" description="ANK" evidence="6">
    <location>
        <begin position="1884"/>
        <end position="1916"/>
    </location>
</feature>
<sequence length="2400" mass="267959">MGRKRGAVQRRFDDALLRHDMELVIWMIDSGEVHVDAEAANGDSPLLHAVARNQIDVLDLLLDRGVNVNAVNRHGKTALMKAAATTEVDTTDAVSILLRRGADIFARDPSGKTALDWARRTNNVSVARRLELAVQAHIVAHRVTAANQEAAQRHDEIAQTNDALKTQLHALFSPFAPRQMLSLLASAAISHDTYTAAFPHGPPYYVNAESAQGWTALTKAASVDDVDVLRSLLQHGALVDYETKLRHTALTWASYSGHTNAVQVLLQHNAQVEYATREKMTALSHASRNGKTQVVALLLSKCREVFLPQSSQPDYVSNEGREWHTRFLNHVLAEEALGKSALAYAAAGGHTDVVALLQAACDQARAHETHVQTLEAKTRVVACALGCGITNAHDLIGYHQAHKCPLRDVACEKCKEHMQSQHLAEHERRTCTYRDVTCVNLQFGCTAVLPWHTMQLHQSDHCHYRSVECRLECGKVLQWQARPHHEASECPQRTISCPACGHPMRGQDLKKHNRSVCPKRLVECKLYGGCGEIHASEDTAFHAESLCSRRKRPCHWVSHGCDAVLGPPEARLIHEETTCPFRTVTCRNGCGVADLIAAFLDEHLAWDCPKEIKHCPLECGLRMEAQFIYGHCEPNCGDCPNRVTRCPYDMCGKKMCFYGDTRWDADETTLARSDVAGVDVTRNGVLARLGHLDTYLNEKVSSFALVQAHAYLHTWLLARKASLLQAYQARDLDRVELGMVVKYDPETTQHYVSFRGRVVWLNLNRVYHALDPAVLATDWLCPSMAATARPDHVATVCPLHSVACPNACGQRCPKFQLEHHLKERCAKRMLVCRLGCHKALTMEALLEHEESECPKSQRFCPHCHAPCLLEALEGHVRTMCLQFPRNCRLTCGAQVPRASFEEHEATVCPKRLVPCPRCHTQVFACDLSSHESDECPKRPFGLCELGCGTQLCVNNVQKHVLQECPHRMVPCPQCATSIPCSIFDHHVKLDCPQRQLFCHKGCGTRLRECDVASHDLEDCIHRPTFCPLQCGLELAMSQLPRHMHADCVRRRVACPNRCGVKVPGIQLPGHLRSCDHRKVPCGAGSVACARPLKAWIVRERLVPCLKHRLHGFMWALKCGDMDVMLGFLSKIARDEVDAEFDTGYTPLVLACAKGDVLLVRALLEHGANVNTESSRGRTPLGEAILNKQAHLIPLLLEYRAIVSHVNRHGLSTLSMAEQMGDATILDVLAKRAKLEQDQRRLFVAIGASDYDTIEEVVAGGEMTYRDSHGWHLARELEASRDVLARARADLTEHIAIMNATIADTEAKQMRVVHLLDSMEYNKGQLAQVQTKETKLDAVRVHTETTVRDIVRKITAQDIINIISRPNPPEDIVVVLKAMALFQGILPKPKRLNETGAFSTHEWWETAQAMLMDRGFLRRLLDIRELAIEPDVLFKVRRECLKHDAFREIGAAELAVPDALDAAPAVPKQRHGRRNAITNSTVDALGTWVKGVEINQKARAEAKVLQERRESVLAEIQQLDVELATASFEMKTAHRCLPSRQEELDRVVVIEQRAEADFHLKTRRVLVCELLAFTSLNGHTPLSYAAAVGNERAVRILLSRGANSGHSDTERSLAAKLLQTAVRFYVQQATYADATRDAEVFRIVRYMTMRPIYKALRRCRQTQRVPLHEAAYNGHTDVLPLLVDVGHAPVWQTTYVEPTAMMPGQIAFGPSRRKDVGLHAWQVVLPPSRLSLDESCRLGQSRFAYMPYRDGRGWDRNGSSIYDATINEVAAIVVASHEHQHATRLEQMNRKTILRQTRHMRHLHDQLEAAILAKDYVAASALLDVGAFPDYATPAGMTLLMQAASEERFLTNKDGAVVLVVEFLLDRKMGRPSPNVISTSLDGSFCHTALSVAAHYGTTMCGRSLVDRGADVNIQDPRFGLTALMHAARNNKHDFVRFLLEQKASVHLKDVHGRSAFTFATERRNETMLGLLSAAAADMHQTLEIYDRLAVYGLCRWGCGFVELRTAPVVEAGQGLVVAMRNPLQEHELHACPKRVLACPLGCDQPDLWSQEVADHVARECPHRPLPCTNPKCDMMVAASALRQHTQHDCMHRTVACPLCGEGSLAHKLEAHTKCCRLRLVPCPLCANELRALDVSNHVKFECDCRDVRCRLGCGFVRLCDRTSHEADVCVKRSIPCVFACVDGTTPETQADHEQICDFRPMVCPNRCGQTVRAIDVDSHLSECTYRFVPCTIGCGRRVRECDMVEHVSSLCTKRTVPCEWCGTQGIVATLLELHQRTECLHRIQACGACGDGGILALDMTTHKTAKCRMRPVECVFRQDGCMKTPLLAHEKTQHEAFECKYRTIWCPLGCNEHLVARHLKAHEATCPMRFVVCTLGCGAELREKDRFEHEAYACSYNNKK</sequence>
<feature type="domain" description="TRAF-type" evidence="9">
    <location>
        <begin position="2110"/>
        <end position="2153"/>
    </location>
</feature>
<gene>
    <name evidence="10" type="ORF">SPRG_04752</name>
</gene>
<dbReference type="Gene3D" id="1.20.920.20">
    <property type="match status" value="1"/>
</dbReference>
<name>A0A067CWE9_SAPPC</name>
<keyword evidence="2" id="KW-0677">Repeat</keyword>
<feature type="zinc finger region" description="TRAF-type" evidence="7">
    <location>
        <begin position="399"/>
        <end position="455"/>
    </location>
</feature>
<reference evidence="10 11" key="1">
    <citation type="journal article" date="2013" name="PLoS Genet.">
        <title>Distinctive expansion of potential virulence genes in the genome of the oomycete fish pathogen Saprolegnia parasitica.</title>
        <authorList>
            <person name="Jiang R.H."/>
            <person name="de Bruijn I."/>
            <person name="Haas B.J."/>
            <person name="Belmonte R."/>
            <person name="Lobach L."/>
            <person name="Christie J."/>
            <person name="van den Ackerveken G."/>
            <person name="Bottin A."/>
            <person name="Bulone V."/>
            <person name="Diaz-Moreno S.M."/>
            <person name="Dumas B."/>
            <person name="Fan L."/>
            <person name="Gaulin E."/>
            <person name="Govers F."/>
            <person name="Grenville-Briggs L.J."/>
            <person name="Horner N.R."/>
            <person name="Levin J.Z."/>
            <person name="Mammella M."/>
            <person name="Meijer H.J."/>
            <person name="Morris P."/>
            <person name="Nusbaum C."/>
            <person name="Oome S."/>
            <person name="Phillips A.J."/>
            <person name="van Rooyen D."/>
            <person name="Rzeszutek E."/>
            <person name="Saraiva M."/>
            <person name="Secombes C.J."/>
            <person name="Seidl M.F."/>
            <person name="Snel B."/>
            <person name="Stassen J.H."/>
            <person name="Sykes S."/>
            <person name="Tripathy S."/>
            <person name="van den Berg H."/>
            <person name="Vega-Arreguin J.C."/>
            <person name="Wawra S."/>
            <person name="Young S.K."/>
            <person name="Zeng Q."/>
            <person name="Dieguez-Uribeondo J."/>
            <person name="Russ C."/>
            <person name="Tyler B.M."/>
            <person name="van West P."/>
        </authorList>
    </citation>
    <scope>NUCLEOTIDE SEQUENCE [LARGE SCALE GENOMIC DNA]</scope>
    <source>
        <strain evidence="10 11">CBS 223.65</strain>
    </source>
</reference>
<accession>A0A067CWE9</accession>
<feature type="zinc finger region" description="TRAF-type" evidence="7">
    <location>
        <begin position="574"/>
        <end position="619"/>
    </location>
</feature>
<evidence type="ECO:0000256" key="1">
    <source>
        <dbReference type="ARBA" id="ARBA00022723"/>
    </source>
</evidence>
<evidence type="ECO:0000256" key="5">
    <source>
        <dbReference type="ARBA" id="ARBA00023043"/>
    </source>
</evidence>
<dbReference type="Pfam" id="PF02176">
    <property type="entry name" value="zf-TRAF"/>
    <property type="match status" value="5"/>
</dbReference>